<dbReference type="EMBL" id="FRCY01000015">
    <property type="protein sequence ID" value="SHN26698.1"/>
    <property type="molecule type" value="Genomic_DNA"/>
</dbReference>
<keyword evidence="1" id="KW-0597">Phosphoprotein</keyword>
<organism evidence="4 5">
    <name type="scientific">Cyclobacterium lianum</name>
    <dbReference type="NCBI Taxonomy" id="388280"/>
    <lineage>
        <taxon>Bacteria</taxon>
        <taxon>Pseudomonadati</taxon>
        <taxon>Bacteroidota</taxon>
        <taxon>Cytophagia</taxon>
        <taxon>Cytophagales</taxon>
        <taxon>Cyclobacteriaceae</taxon>
        <taxon>Cyclobacterium</taxon>
    </lineage>
</organism>
<dbReference type="Gene3D" id="3.40.50.2300">
    <property type="match status" value="1"/>
</dbReference>
<dbReference type="STRING" id="388280.SAMN04488057_11520"/>
<protein>
    <submittedName>
        <fullName evidence="4">Two component transcriptional regulator, LytTR family</fullName>
    </submittedName>
</protein>
<keyword evidence="5" id="KW-1185">Reference proteome</keyword>
<evidence type="ECO:0000259" key="3">
    <source>
        <dbReference type="PROSITE" id="PS50930"/>
    </source>
</evidence>
<dbReference type="InterPro" id="IPR001789">
    <property type="entry name" value="Sig_transdc_resp-reg_receiver"/>
</dbReference>
<dbReference type="PANTHER" id="PTHR37299:SF1">
    <property type="entry name" value="STAGE 0 SPORULATION PROTEIN A HOMOLOG"/>
    <property type="match status" value="1"/>
</dbReference>
<dbReference type="Pfam" id="PF00072">
    <property type="entry name" value="Response_reg"/>
    <property type="match status" value="1"/>
</dbReference>
<dbReference type="SMART" id="SM00850">
    <property type="entry name" value="LytTR"/>
    <property type="match status" value="1"/>
</dbReference>
<dbReference type="GO" id="GO:0003677">
    <property type="term" value="F:DNA binding"/>
    <property type="evidence" value="ECO:0007669"/>
    <property type="project" value="InterPro"/>
</dbReference>
<evidence type="ECO:0000313" key="5">
    <source>
        <dbReference type="Proteomes" id="UP000184513"/>
    </source>
</evidence>
<reference evidence="4 5" key="1">
    <citation type="submission" date="2016-11" db="EMBL/GenBank/DDBJ databases">
        <authorList>
            <person name="Jaros S."/>
            <person name="Januszkiewicz K."/>
            <person name="Wedrychowicz H."/>
        </authorList>
    </citation>
    <scope>NUCLEOTIDE SEQUENCE [LARGE SCALE GENOMIC DNA]</scope>
    <source>
        <strain evidence="4 5">CGMCC 1.6102</strain>
    </source>
</reference>
<dbReference type="PANTHER" id="PTHR37299">
    <property type="entry name" value="TRANSCRIPTIONAL REGULATOR-RELATED"/>
    <property type="match status" value="1"/>
</dbReference>
<dbReference type="Gene3D" id="2.40.50.1020">
    <property type="entry name" value="LytTr DNA-binding domain"/>
    <property type="match status" value="1"/>
</dbReference>
<feature type="modified residue" description="4-aspartylphosphate" evidence="1">
    <location>
        <position position="56"/>
    </location>
</feature>
<evidence type="ECO:0000313" key="4">
    <source>
        <dbReference type="EMBL" id="SHN26698.1"/>
    </source>
</evidence>
<dbReference type="InterPro" id="IPR011006">
    <property type="entry name" value="CheY-like_superfamily"/>
</dbReference>
<dbReference type="Proteomes" id="UP000184513">
    <property type="component" value="Unassembled WGS sequence"/>
</dbReference>
<feature type="domain" description="HTH LytTR-type" evidence="3">
    <location>
        <begin position="144"/>
        <end position="247"/>
    </location>
</feature>
<dbReference type="Pfam" id="PF04397">
    <property type="entry name" value="LytTR"/>
    <property type="match status" value="1"/>
</dbReference>
<name>A0A1M7Q7W6_9BACT</name>
<sequence>MLKAIIIDDEDHCRSRLVTLLDVYAGGQVKVLGSYANTDNLDRVLKGELPDVVFMDIELDDQLIFTWLGSRADWPFELVFTTAHEKYAIEAIKANAVDYLLKPIDPDELLLSLERIRAKRAKEPFGGTRNNDGPDLLYGPKKRIPIPTQEGLNFVDPDEISHLQADVNYTVIHFQNKQKVTVAKTLKEFELMLHSLGFFRVHNSHLVNLSKVRQFRKGKGGTLVLDNGSQIEVSTRKKEALLKALRAP</sequence>
<dbReference type="PROSITE" id="PS50110">
    <property type="entry name" value="RESPONSE_REGULATORY"/>
    <property type="match status" value="1"/>
</dbReference>
<dbReference type="SUPFAM" id="SSF52172">
    <property type="entry name" value="CheY-like"/>
    <property type="match status" value="1"/>
</dbReference>
<dbReference type="RefSeq" id="WP_073096856.1">
    <property type="nucleotide sequence ID" value="NZ_FRCY01000015.1"/>
</dbReference>
<dbReference type="AlphaFoldDB" id="A0A1M7Q7W6"/>
<dbReference type="GO" id="GO:0000156">
    <property type="term" value="F:phosphorelay response regulator activity"/>
    <property type="evidence" value="ECO:0007669"/>
    <property type="project" value="InterPro"/>
</dbReference>
<dbReference type="InterPro" id="IPR046947">
    <property type="entry name" value="LytR-like"/>
</dbReference>
<dbReference type="SMART" id="SM00448">
    <property type="entry name" value="REC"/>
    <property type="match status" value="1"/>
</dbReference>
<dbReference type="InterPro" id="IPR007492">
    <property type="entry name" value="LytTR_DNA-bd_dom"/>
</dbReference>
<gene>
    <name evidence="4" type="ORF">SAMN04488057_11520</name>
</gene>
<accession>A0A1M7Q7W6</accession>
<dbReference type="OrthoDB" id="1646880at2"/>
<evidence type="ECO:0000259" key="2">
    <source>
        <dbReference type="PROSITE" id="PS50110"/>
    </source>
</evidence>
<feature type="domain" description="Response regulatory" evidence="2">
    <location>
        <begin position="3"/>
        <end position="117"/>
    </location>
</feature>
<proteinExistence type="predicted"/>
<dbReference type="PROSITE" id="PS50930">
    <property type="entry name" value="HTH_LYTTR"/>
    <property type="match status" value="1"/>
</dbReference>
<evidence type="ECO:0000256" key="1">
    <source>
        <dbReference type="PROSITE-ProRule" id="PRU00169"/>
    </source>
</evidence>